<evidence type="ECO:0000313" key="5">
    <source>
        <dbReference type="Proteomes" id="UP000231292"/>
    </source>
</evidence>
<organism evidence="4 5">
    <name type="scientific">Candidatus Sherwoodlollariibacterium unditelluris</name>
    <dbReference type="NCBI Taxonomy" id="1974757"/>
    <lineage>
        <taxon>Bacteria</taxon>
        <taxon>Pseudomonadati</taxon>
        <taxon>Candidatus Omnitrophota</taxon>
        <taxon>Candidatus Sherwoodlollariibacterium</taxon>
    </lineage>
</organism>
<sequence>MEITEVRIALKDSPDKKLKAYATVTFDNAFVVRNIKVIEGTNGLFIAMPSRKVKQPCPKCGFKNEMRSKYCNQCAGLLPQSVKPEHLEGVNLAQLEYKDIAHPITQVFREYLQKKVLEAYEQEKGKGPSSNLST</sequence>
<dbReference type="Pfam" id="PF04026">
    <property type="entry name" value="SpoVG"/>
    <property type="match status" value="1"/>
</dbReference>
<proteinExistence type="predicted"/>
<evidence type="ECO:0000256" key="2">
    <source>
        <dbReference type="ARBA" id="ARBA00023210"/>
    </source>
</evidence>
<gene>
    <name evidence="4" type="ORF">COX41_04870</name>
</gene>
<keyword evidence="2" id="KW-0717">Septation</keyword>
<dbReference type="GO" id="GO:0030435">
    <property type="term" value="P:sporulation resulting in formation of a cellular spore"/>
    <property type="evidence" value="ECO:0007669"/>
    <property type="project" value="InterPro"/>
</dbReference>
<protein>
    <recommendedName>
        <fullName evidence="6">Stage V sporulation protein G</fullName>
    </recommendedName>
</protein>
<dbReference type="Proteomes" id="UP000231292">
    <property type="component" value="Unassembled WGS sequence"/>
</dbReference>
<evidence type="ECO:0008006" key="6">
    <source>
        <dbReference type="Google" id="ProtNLM"/>
    </source>
</evidence>
<dbReference type="InterPro" id="IPR007170">
    <property type="entry name" value="SpoVG"/>
</dbReference>
<dbReference type="PANTHER" id="PTHR38429">
    <property type="entry name" value="SEPTATION PROTEIN SPOVG-RELATED"/>
    <property type="match status" value="1"/>
</dbReference>
<name>A0A2G9YIT0_9BACT</name>
<evidence type="ECO:0000313" key="4">
    <source>
        <dbReference type="EMBL" id="PIP19072.1"/>
    </source>
</evidence>
<dbReference type="PANTHER" id="PTHR38429:SF1">
    <property type="entry name" value="SEPTATION PROTEIN SPOVG-RELATED"/>
    <property type="match status" value="1"/>
</dbReference>
<evidence type="ECO:0000256" key="3">
    <source>
        <dbReference type="ARBA" id="ARBA00023306"/>
    </source>
</evidence>
<dbReference type="InterPro" id="IPR036751">
    <property type="entry name" value="SpoVG_sf"/>
</dbReference>
<dbReference type="SUPFAM" id="SSF160537">
    <property type="entry name" value="SpoVG-like"/>
    <property type="match status" value="1"/>
</dbReference>
<comment type="caution">
    <text evidence="4">The sequence shown here is derived from an EMBL/GenBank/DDBJ whole genome shotgun (WGS) entry which is preliminary data.</text>
</comment>
<keyword evidence="3" id="KW-0131">Cell cycle</keyword>
<dbReference type="AlphaFoldDB" id="A0A2G9YIT0"/>
<evidence type="ECO:0000256" key="1">
    <source>
        <dbReference type="ARBA" id="ARBA00022618"/>
    </source>
</evidence>
<dbReference type="GO" id="GO:0000917">
    <property type="term" value="P:division septum assembly"/>
    <property type="evidence" value="ECO:0007669"/>
    <property type="project" value="UniProtKB-KW"/>
</dbReference>
<reference evidence="4 5" key="1">
    <citation type="submission" date="2017-09" db="EMBL/GenBank/DDBJ databases">
        <title>Depth-based differentiation of microbial function through sediment-hosted aquifers and enrichment of novel symbionts in the deep terrestrial subsurface.</title>
        <authorList>
            <person name="Probst A.J."/>
            <person name="Ladd B."/>
            <person name="Jarett J.K."/>
            <person name="Geller-Mcgrath D.E."/>
            <person name="Sieber C.M."/>
            <person name="Emerson J.B."/>
            <person name="Anantharaman K."/>
            <person name="Thomas B.C."/>
            <person name="Malmstrom R."/>
            <person name="Stieglmeier M."/>
            <person name="Klingl A."/>
            <person name="Woyke T."/>
            <person name="Ryan C.M."/>
            <person name="Banfield J.F."/>
        </authorList>
    </citation>
    <scope>NUCLEOTIDE SEQUENCE [LARGE SCALE GENOMIC DNA]</scope>
    <source>
        <strain evidence="4">CG23_combo_of_CG06-09_8_20_14_all_41_10</strain>
    </source>
</reference>
<accession>A0A2G9YIT0</accession>
<dbReference type="EMBL" id="PCRK01000118">
    <property type="protein sequence ID" value="PIP19072.1"/>
    <property type="molecule type" value="Genomic_DNA"/>
</dbReference>
<dbReference type="Gene3D" id="3.30.1120.40">
    <property type="entry name" value="Stage V sporulation protein G"/>
    <property type="match status" value="1"/>
</dbReference>
<keyword evidence="1" id="KW-0132">Cell division</keyword>